<evidence type="ECO:0000313" key="1">
    <source>
        <dbReference type="EMBL" id="MBW0590083.1"/>
    </source>
</evidence>
<proteinExistence type="predicted"/>
<evidence type="ECO:0000313" key="2">
    <source>
        <dbReference type="Proteomes" id="UP000765509"/>
    </source>
</evidence>
<dbReference type="OrthoDB" id="3929326at2759"/>
<sequence>MRESFVALFTIIRLIERNEVEVRLTKEFSRNNPVFPMSLLKPYHQTGEDRLPSRNKIPIPQEIVEVGVSPDPVKKIINARKLRINDDRNYHADSRTTKLIRTNGWQKMPYHIVTFT</sequence>
<organism evidence="1 2">
    <name type="scientific">Austropuccinia psidii MF-1</name>
    <dbReference type="NCBI Taxonomy" id="1389203"/>
    <lineage>
        <taxon>Eukaryota</taxon>
        <taxon>Fungi</taxon>
        <taxon>Dikarya</taxon>
        <taxon>Basidiomycota</taxon>
        <taxon>Pucciniomycotina</taxon>
        <taxon>Pucciniomycetes</taxon>
        <taxon>Pucciniales</taxon>
        <taxon>Sphaerophragmiaceae</taxon>
        <taxon>Austropuccinia</taxon>
    </lineage>
</organism>
<dbReference type="EMBL" id="AVOT02136885">
    <property type="protein sequence ID" value="MBW0590083.1"/>
    <property type="molecule type" value="Genomic_DNA"/>
</dbReference>
<comment type="caution">
    <text evidence="1">The sequence shown here is derived from an EMBL/GenBank/DDBJ whole genome shotgun (WGS) entry which is preliminary data.</text>
</comment>
<accession>A0A9Q3KXF1</accession>
<gene>
    <name evidence="1" type="ORF">O181_129798</name>
</gene>
<protein>
    <submittedName>
        <fullName evidence="1">Uncharacterized protein</fullName>
    </submittedName>
</protein>
<reference evidence="1" key="1">
    <citation type="submission" date="2021-03" db="EMBL/GenBank/DDBJ databases">
        <title>Draft genome sequence of rust myrtle Austropuccinia psidii MF-1, a brazilian biotype.</title>
        <authorList>
            <person name="Quecine M.C."/>
            <person name="Pachon D.M.R."/>
            <person name="Bonatelli M.L."/>
            <person name="Correr F.H."/>
            <person name="Franceschini L.M."/>
            <person name="Leite T.F."/>
            <person name="Margarido G.R.A."/>
            <person name="Almeida C.A."/>
            <person name="Ferrarezi J.A."/>
            <person name="Labate C.A."/>
        </authorList>
    </citation>
    <scope>NUCLEOTIDE SEQUENCE</scope>
    <source>
        <strain evidence="1">MF-1</strain>
    </source>
</reference>
<name>A0A9Q3KXF1_9BASI</name>
<keyword evidence="2" id="KW-1185">Reference proteome</keyword>
<dbReference type="Proteomes" id="UP000765509">
    <property type="component" value="Unassembled WGS sequence"/>
</dbReference>
<dbReference type="AlphaFoldDB" id="A0A9Q3KXF1"/>